<keyword evidence="3" id="KW-0677">Repeat</keyword>
<keyword evidence="4 7" id="KW-0863">Zinc-finger</keyword>
<keyword evidence="2" id="KW-0479">Metal-binding</keyword>
<evidence type="ECO:0000256" key="2">
    <source>
        <dbReference type="ARBA" id="ARBA00022723"/>
    </source>
</evidence>
<evidence type="ECO:0000256" key="3">
    <source>
        <dbReference type="ARBA" id="ARBA00022737"/>
    </source>
</evidence>
<comment type="caution">
    <text evidence="9">The sequence shown here is derived from an EMBL/GenBank/DDBJ whole genome shotgun (WGS) entry which is preliminary data.</text>
</comment>
<dbReference type="InterPro" id="IPR050888">
    <property type="entry name" value="ZnF_C2H2-type_TF"/>
</dbReference>
<evidence type="ECO:0000256" key="1">
    <source>
        <dbReference type="ARBA" id="ARBA00004123"/>
    </source>
</evidence>
<gene>
    <name evidence="9" type="ORF">CWI37_0104p0020</name>
</gene>
<evidence type="ECO:0000313" key="10">
    <source>
        <dbReference type="Proteomes" id="UP000292362"/>
    </source>
</evidence>
<dbReference type="Proteomes" id="UP000292362">
    <property type="component" value="Unassembled WGS sequence"/>
</dbReference>
<dbReference type="VEuPathDB" id="MicrosporidiaDB:CWI37_0104p0020"/>
<dbReference type="InterPro" id="IPR036236">
    <property type="entry name" value="Znf_C2H2_sf"/>
</dbReference>
<evidence type="ECO:0000313" key="9">
    <source>
        <dbReference type="EMBL" id="TBU04666.1"/>
    </source>
</evidence>
<comment type="subcellular location">
    <subcellularLocation>
        <location evidence="1">Nucleus</location>
    </subcellularLocation>
</comment>
<dbReference type="PROSITE" id="PS50157">
    <property type="entry name" value="ZINC_FINGER_C2H2_2"/>
    <property type="match status" value="2"/>
</dbReference>
<dbReference type="PROSITE" id="PS00028">
    <property type="entry name" value="ZINC_FINGER_C2H2_1"/>
    <property type="match status" value="2"/>
</dbReference>
<feature type="domain" description="C2H2-type" evidence="8">
    <location>
        <begin position="387"/>
        <end position="414"/>
    </location>
</feature>
<dbReference type="Pfam" id="PF00096">
    <property type="entry name" value="zf-C2H2"/>
    <property type="match status" value="1"/>
</dbReference>
<dbReference type="SUPFAM" id="SSF57667">
    <property type="entry name" value="beta-beta-alpha zinc fingers"/>
    <property type="match status" value="1"/>
</dbReference>
<dbReference type="Gene3D" id="3.30.160.60">
    <property type="entry name" value="Classic Zinc Finger"/>
    <property type="match status" value="1"/>
</dbReference>
<dbReference type="InterPro" id="IPR013087">
    <property type="entry name" value="Znf_C2H2_type"/>
</dbReference>
<evidence type="ECO:0000256" key="7">
    <source>
        <dbReference type="PROSITE-ProRule" id="PRU00042"/>
    </source>
</evidence>
<evidence type="ECO:0000256" key="6">
    <source>
        <dbReference type="ARBA" id="ARBA00023242"/>
    </source>
</evidence>
<dbReference type="EMBL" id="PITJ01000104">
    <property type="protein sequence ID" value="TBU04666.1"/>
    <property type="molecule type" value="Genomic_DNA"/>
</dbReference>
<protein>
    <recommendedName>
        <fullName evidence="8">C2H2-type domain-containing protein</fullName>
    </recommendedName>
</protein>
<accession>A0A4Q9LAZ8</accession>
<organism evidence="9 10">
    <name type="scientific">Hamiltosporidium tvaerminnensis</name>
    <dbReference type="NCBI Taxonomy" id="1176355"/>
    <lineage>
        <taxon>Eukaryota</taxon>
        <taxon>Fungi</taxon>
        <taxon>Fungi incertae sedis</taxon>
        <taxon>Microsporidia</taxon>
        <taxon>Dubosqiidae</taxon>
        <taxon>Hamiltosporidium</taxon>
    </lineage>
</organism>
<evidence type="ECO:0000256" key="5">
    <source>
        <dbReference type="ARBA" id="ARBA00022833"/>
    </source>
</evidence>
<dbReference type="AlphaFoldDB" id="A0A4Q9LAZ8"/>
<proteinExistence type="predicted"/>
<keyword evidence="5" id="KW-0862">Zinc</keyword>
<dbReference type="GO" id="GO:0005634">
    <property type="term" value="C:nucleus"/>
    <property type="evidence" value="ECO:0007669"/>
    <property type="project" value="UniProtKB-SubCell"/>
</dbReference>
<dbReference type="PANTHER" id="PTHR24406">
    <property type="entry name" value="TRANSCRIPTIONAL REPRESSOR CTCFL-RELATED"/>
    <property type="match status" value="1"/>
</dbReference>
<name>A0A4Q9LAZ8_9MICR</name>
<reference evidence="9 10" key="1">
    <citation type="submission" date="2017-12" db="EMBL/GenBank/DDBJ databases">
        <authorList>
            <person name="Pombert J.-F."/>
            <person name="Haag K.L."/>
            <person name="Ebert D."/>
        </authorList>
    </citation>
    <scope>NUCLEOTIDE SEQUENCE [LARGE SCALE GENOMIC DNA]</scope>
    <source>
        <strain evidence="9">FI-OER-3-3</strain>
    </source>
</reference>
<feature type="domain" description="C2H2-type" evidence="8">
    <location>
        <begin position="416"/>
        <end position="446"/>
    </location>
</feature>
<keyword evidence="6" id="KW-0539">Nucleus</keyword>
<sequence>MSRDFNNEEEKMQAEDDIKEGQARLNSIINTDTVYDYNEHNNFQRNENIKSNDDFYCQDLYKFNGLKNHPREFSNNIHSMDDLYNMESDLRNNLREEINNVDIFNDMYNTNINSINKLDSKSFLCDEFFKSNKNVVESVKNKKKNPKENDLNLKKLKVVKKNAKNNMFILPEKSCKQSNKKDNQSPNYLNTCASYDAEESRNLFSHNIYNKNIKNEAFIPQMNAESYYNINQPNKIQCNYEKDGRYNMVSKNINEFSYDGINLLTPESETTNQNGIFNTVPGTVESYMPYAYPTSFGIGASYPYAPQNYGNYYLHQHSGDANEYGYPARNNKLYSDFPNDFPCYTNDSSFKNIPENGLTYQDQYNHFEKIPYRSNYCSENMYKNSIFNCDLCSKKFKRLSTLKIHIFSHLKSASIYDCPKNICNCSFKSLSLILKHIRSVHSSEKERLTNQVFNSRFLSTFKSYLALNDYYDSDKNLGVNPFIEKFCFGCFTYPKSVDNHPCTSTYFNLSSCPACRCEISKGSLKVHCFSSECKRLKPEVKK</sequence>
<dbReference type="SMART" id="SM00355">
    <property type="entry name" value="ZnF_C2H2"/>
    <property type="match status" value="2"/>
</dbReference>
<evidence type="ECO:0000259" key="8">
    <source>
        <dbReference type="PROSITE" id="PS50157"/>
    </source>
</evidence>
<dbReference type="GO" id="GO:0008270">
    <property type="term" value="F:zinc ion binding"/>
    <property type="evidence" value="ECO:0007669"/>
    <property type="project" value="UniProtKB-KW"/>
</dbReference>
<evidence type="ECO:0000256" key="4">
    <source>
        <dbReference type="ARBA" id="ARBA00022771"/>
    </source>
</evidence>